<dbReference type="KEGG" id="bgok:Pr1d_43410"/>
<dbReference type="OrthoDB" id="246435at2"/>
<feature type="signal peptide" evidence="1">
    <location>
        <begin position="1"/>
        <end position="31"/>
    </location>
</feature>
<gene>
    <name evidence="2" type="ORF">Pr1d_43410</name>
</gene>
<dbReference type="RefSeq" id="WP_148075286.1">
    <property type="nucleotide sequence ID" value="NZ_CP042913.1"/>
</dbReference>
<feature type="chain" id="PRO_5022768992" description="Lipoprotein" evidence="1">
    <location>
        <begin position="32"/>
        <end position="1273"/>
    </location>
</feature>
<sequence length="1273" mass="128361" precursor="true">MSSMLRKLYVGLFRGLLICSTSLLPTAPGMAITTEWTGSDGNGGSGTFQNSSHWDAGVPDVGDRAQFFENAIPVVVFTGDAVSDELTVTDGTVFFESDSSTLRTYTLATGPADANISGGTLQIGTALKPVFLNLPNVSSDGGLNVSVMNIGSQADGTVSVVGVDSRLDVLGATNHSLGFSGNHGVLIVSDNALANFGTVGSGGTLNLADSGNGGSQATVLVDTGGILNVGNLDIATLTSNATGTLIIDGSLSSVNQTLSGANLTVGSASGGMGTIRIENGASFTTGTGTTTINATGTVNVGIVGDGAFDVRGPVNINAGSLNVGDFDDFQFANGQTLIASNNAQLNFGRYLLGYGSTFEINSGSDFMVAGDLGMGLLGEGTLTARESGSNVSVTGALQLGLGSNTATATFGDDSNGTFEEIALADTSTSGAVGTLSVESGAHIDTGLIAIATKGGDALGTLNVENATVIQDSGSLTIGSATGSGTGTLNIRTGAQFETQVGVTTINSTGLLNQTGGEFIAFGGVDVNGGSIEVSGGLFDVGVGTNLTATNNAQLNFAEGPLIRRGSTFEISTGSDLSVTGAFTMGFGDSATDTLIVDGSGSTFAAGSGTHWGDQAGSALVTLRNNAFGIFSGTLEIGSNDLSTAGQLDIEMGAVVTAEALTIRETGTVNVGLTGDGTLNTNGPVLVDGGILNVSSIFYFDLADGQTLTASNSAQLDFGSYQIDDGTRFEINSGSDWLLDTLQIGIGENGMLIVEGPGSTVTTTSASFARWGFLGNANITFRNEASGDFGDIRLADSSDSVSSLSIESNADLVLNDLDIATSNGGKGTLTIIGSGSTLTQTGDSTLNLGNESETGSATINIVNGGVYTTGTGTTTINGTGTLNIGNAGVGSFNANEDVVVVGGRINKFTSGNLNLAAGKSVTASEDAVLNFLGQYIVNSGNRFEITSGADFRMAGLFVIGTVTDGELIIDGPGSELIVANHAYWGLNGGSAIVTLRNNATAQVDGSLVLGSSDVGLSSGIFRIQSGGQYNNTSGDTVIDATGQLSIAGGTLNAKTIDHTNGGLFIFVGGTLSVGTFHGDLTNIGGILAPGSSAGGTTIVGDYTQQTGAALEIEIGGTLQVAEFDFVNVTGTTLLDGDLQLALLNGFVPDPSDSFTILSTSVLAGFFDNVASGGRLSTIDGLGSFEVTLDFSADQIVLSDFESSLSADVDLDGDVDGADFLMIQRTNPALISQWQTQHGMSQSTTVTAAVPEPSTLLVLTLVFLANCCRRNYSLA</sequence>
<keyword evidence="1" id="KW-0732">Signal</keyword>
<proteinExistence type="predicted"/>
<reference evidence="2 3" key="1">
    <citation type="submission" date="2019-08" db="EMBL/GenBank/DDBJ databases">
        <title>Deep-cultivation of Planctomycetes and their phenomic and genomic characterization uncovers novel biology.</title>
        <authorList>
            <person name="Wiegand S."/>
            <person name="Jogler M."/>
            <person name="Boedeker C."/>
            <person name="Pinto D."/>
            <person name="Vollmers J."/>
            <person name="Rivas-Marin E."/>
            <person name="Kohn T."/>
            <person name="Peeters S.H."/>
            <person name="Heuer A."/>
            <person name="Rast P."/>
            <person name="Oberbeckmann S."/>
            <person name="Bunk B."/>
            <person name="Jeske O."/>
            <person name="Meyerdierks A."/>
            <person name="Storesund J.E."/>
            <person name="Kallscheuer N."/>
            <person name="Luecker S."/>
            <person name="Lage O.M."/>
            <person name="Pohl T."/>
            <person name="Merkel B.J."/>
            <person name="Hornburger P."/>
            <person name="Mueller R.-W."/>
            <person name="Bruemmer F."/>
            <person name="Labrenz M."/>
            <person name="Spormann A.M."/>
            <person name="Op den Camp H."/>
            <person name="Overmann J."/>
            <person name="Amann R."/>
            <person name="Jetten M.S.M."/>
            <person name="Mascher T."/>
            <person name="Medema M.H."/>
            <person name="Devos D.P."/>
            <person name="Kaster A.-K."/>
            <person name="Ovreas L."/>
            <person name="Rohde M."/>
            <person name="Galperin M.Y."/>
            <person name="Jogler C."/>
        </authorList>
    </citation>
    <scope>NUCLEOTIDE SEQUENCE [LARGE SCALE GENOMIC DNA]</scope>
    <source>
        <strain evidence="2 3">Pr1d</strain>
    </source>
</reference>
<evidence type="ECO:0000313" key="3">
    <source>
        <dbReference type="Proteomes" id="UP000323917"/>
    </source>
</evidence>
<evidence type="ECO:0000313" key="2">
    <source>
        <dbReference type="EMBL" id="QEG37001.1"/>
    </source>
</evidence>
<evidence type="ECO:0008006" key="4">
    <source>
        <dbReference type="Google" id="ProtNLM"/>
    </source>
</evidence>
<protein>
    <recommendedName>
        <fullName evidence="4">Lipoprotein</fullName>
    </recommendedName>
</protein>
<organism evidence="2 3">
    <name type="scientific">Bythopirellula goksoeyrii</name>
    <dbReference type="NCBI Taxonomy" id="1400387"/>
    <lineage>
        <taxon>Bacteria</taxon>
        <taxon>Pseudomonadati</taxon>
        <taxon>Planctomycetota</taxon>
        <taxon>Planctomycetia</taxon>
        <taxon>Pirellulales</taxon>
        <taxon>Lacipirellulaceae</taxon>
        <taxon>Bythopirellula</taxon>
    </lineage>
</organism>
<name>A0A5B9QSA0_9BACT</name>
<dbReference type="AlphaFoldDB" id="A0A5B9QSA0"/>
<accession>A0A5B9QSA0</accession>
<dbReference type="EMBL" id="CP042913">
    <property type="protein sequence ID" value="QEG37001.1"/>
    <property type="molecule type" value="Genomic_DNA"/>
</dbReference>
<keyword evidence="3" id="KW-1185">Reference proteome</keyword>
<evidence type="ECO:0000256" key="1">
    <source>
        <dbReference type="SAM" id="SignalP"/>
    </source>
</evidence>
<dbReference type="Proteomes" id="UP000323917">
    <property type="component" value="Chromosome"/>
</dbReference>